<dbReference type="Proteomes" id="UP001434883">
    <property type="component" value="Unassembled WGS sequence"/>
</dbReference>
<feature type="non-terminal residue" evidence="1">
    <location>
        <position position="1"/>
    </location>
</feature>
<proteinExistence type="predicted"/>
<name>A0ABV0RSY6_9TELE</name>
<dbReference type="EMBL" id="JAHRIN010056195">
    <property type="protein sequence ID" value="MEQ2211031.1"/>
    <property type="molecule type" value="Genomic_DNA"/>
</dbReference>
<organism evidence="1 2">
    <name type="scientific">Xenoophorus captivus</name>
    <dbReference type="NCBI Taxonomy" id="1517983"/>
    <lineage>
        <taxon>Eukaryota</taxon>
        <taxon>Metazoa</taxon>
        <taxon>Chordata</taxon>
        <taxon>Craniata</taxon>
        <taxon>Vertebrata</taxon>
        <taxon>Euteleostomi</taxon>
        <taxon>Actinopterygii</taxon>
        <taxon>Neopterygii</taxon>
        <taxon>Teleostei</taxon>
        <taxon>Neoteleostei</taxon>
        <taxon>Acanthomorphata</taxon>
        <taxon>Ovalentaria</taxon>
        <taxon>Atherinomorphae</taxon>
        <taxon>Cyprinodontiformes</taxon>
        <taxon>Goodeidae</taxon>
        <taxon>Xenoophorus</taxon>
    </lineage>
</organism>
<reference evidence="1 2" key="1">
    <citation type="submission" date="2021-06" db="EMBL/GenBank/DDBJ databases">
        <authorList>
            <person name="Palmer J.M."/>
        </authorList>
    </citation>
    <scope>NUCLEOTIDE SEQUENCE [LARGE SCALE GENOMIC DNA]</scope>
    <source>
        <strain evidence="1 2">XC_2019</strain>
        <tissue evidence="1">Muscle</tissue>
    </source>
</reference>
<comment type="caution">
    <text evidence="1">The sequence shown here is derived from an EMBL/GenBank/DDBJ whole genome shotgun (WGS) entry which is preliminary data.</text>
</comment>
<gene>
    <name evidence="1" type="ORF">XENOCAPTIV_024602</name>
</gene>
<evidence type="ECO:0000313" key="1">
    <source>
        <dbReference type="EMBL" id="MEQ2211031.1"/>
    </source>
</evidence>
<sequence length="127" mass="14655">LITQPQKVILAPVDDSGTMKELCSDTCLTSVKSKMLYSHCKLCGKYCPTLFWLWVKIPADQQFVKNSDQPVSTMSRCLKMLPSDWVNHHIPSDLADIEKEVQTAARQRDVWLWSWNCYFVLDKQMDG</sequence>
<evidence type="ECO:0000313" key="2">
    <source>
        <dbReference type="Proteomes" id="UP001434883"/>
    </source>
</evidence>
<protein>
    <submittedName>
        <fullName evidence="1">Uncharacterized protein</fullName>
    </submittedName>
</protein>
<keyword evidence="2" id="KW-1185">Reference proteome</keyword>
<accession>A0ABV0RSY6</accession>